<dbReference type="RefSeq" id="WP_131447014.1">
    <property type="nucleotide sequence ID" value="NZ_SJZB01000035.1"/>
</dbReference>
<keyword evidence="2" id="KW-1185">Reference proteome</keyword>
<evidence type="ECO:0000313" key="2">
    <source>
        <dbReference type="Proteomes" id="UP000295443"/>
    </source>
</evidence>
<accession>A0A4R1BAF5</accession>
<organism evidence="1 2">
    <name type="scientific">Parasulfuritortus cantonensis</name>
    <dbReference type="NCBI Taxonomy" id="2528202"/>
    <lineage>
        <taxon>Bacteria</taxon>
        <taxon>Pseudomonadati</taxon>
        <taxon>Pseudomonadota</taxon>
        <taxon>Betaproteobacteria</taxon>
        <taxon>Nitrosomonadales</taxon>
        <taxon>Thiobacillaceae</taxon>
        <taxon>Parasulfuritortus</taxon>
    </lineage>
</organism>
<evidence type="ECO:0000313" key="1">
    <source>
        <dbReference type="EMBL" id="TCJ13907.1"/>
    </source>
</evidence>
<name>A0A4R1BAF5_9PROT</name>
<protein>
    <submittedName>
        <fullName evidence="1">Type II secretion system protein</fullName>
    </submittedName>
</protein>
<dbReference type="EMBL" id="SJZB01000035">
    <property type="protein sequence ID" value="TCJ13907.1"/>
    <property type="molecule type" value="Genomic_DNA"/>
</dbReference>
<sequence length="173" mass="19384">MVRRTPAGERGFTLLWLLFLVAGMGVGLAALGTVWHTAAQREKEKELLFAGLEYRRAIASFWQAVPGQQRLPRELRELLRDPRFPTTVRHLRRLYPDPMNNGQDWGLVRDADGGIAGVYSRSDAKPFKTTGFPAGLDGFAQAESYRDWVFQFQPPVVQPVARPGSKAAHPEVL</sequence>
<dbReference type="Proteomes" id="UP000295443">
    <property type="component" value="Unassembled WGS sequence"/>
</dbReference>
<dbReference type="AlphaFoldDB" id="A0A4R1BAF5"/>
<proteinExistence type="predicted"/>
<comment type="caution">
    <text evidence="1">The sequence shown here is derived from an EMBL/GenBank/DDBJ whole genome shotgun (WGS) entry which is preliminary data.</text>
</comment>
<dbReference type="OrthoDB" id="5608857at2"/>
<gene>
    <name evidence="1" type="ORF">EZJ19_09610</name>
</gene>
<reference evidence="1 2" key="1">
    <citation type="submission" date="2019-03" db="EMBL/GenBank/DDBJ databases">
        <title>Genome sequence of Thiobacillaceae bacterium LSR1, a sulfur-oxidizing bacterium isolated from freshwater sediment.</title>
        <authorList>
            <person name="Li S."/>
        </authorList>
    </citation>
    <scope>NUCLEOTIDE SEQUENCE [LARGE SCALE GENOMIC DNA]</scope>
    <source>
        <strain evidence="1 2">LSR1</strain>
    </source>
</reference>